<keyword evidence="1" id="KW-0689">Ribosomal protein</keyword>
<keyword evidence="1" id="KW-0687">Ribonucleoprotein</keyword>
<name>A0A7Y9GAS5_9ACTN</name>
<evidence type="ECO:0000313" key="1">
    <source>
        <dbReference type="EMBL" id="NYE13067.1"/>
    </source>
</evidence>
<dbReference type="Proteomes" id="UP000591272">
    <property type="component" value="Unassembled WGS sequence"/>
</dbReference>
<comment type="caution">
    <text evidence="1">The sequence shown here is derived from an EMBL/GenBank/DDBJ whole genome shotgun (WGS) entry which is preliminary data.</text>
</comment>
<protein>
    <submittedName>
        <fullName evidence="1">Ribosomal protein L7/L12</fullName>
    </submittedName>
</protein>
<reference evidence="1 2" key="1">
    <citation type="submission" date="2020-07" db="EMBL/GenBank/DDBJ databases">
        <title>Sequencing the genomes of 1000 actinobacteria strains.</title>
        <authorList>
            <person name="Klenk H.-P."/>
        </authorList>
    </citation>
    <scope>NUCLEOTIDE SEQUENCE [LARGE SCALE GENOMIC DNA]</scope>
    <source>
        <strain evidence="1 2">DSM 43461</strain>
    </source>
</reference>
<dbReference type="InterPro" id="IPR014719">
    <property type="entry name" value="Ribosomal_bL12_C/ClpS-like"/>
</dbReference>
<dbReference type="GO" id="GO:0005840">
    <property type="term" value="C:ribosome"/>
    <property type="evidence" value="ECO:0007669"/>
    <property type="project" value="UniProtKB-KW"/>
</dbReference>
<dbReference type="AlphaFoldDB" id="A0A7Y9GAS5"/>
<dbReference type="RefSeq" id="WP_179834170.1">
    <property type="nucleotide sequence ID" value="NZ_BMRD01000013.1"/>
</dbReference>
<sequence length="156" mass="17046">MKPSVPYVMPEARAQAVALVAEGDVIPAVRLIRQATGLGLKEAKDYVDGLKGEAYARTVPGDVQAKARAMIAQGRWKDAAKFVRQETSLGLRAAKDYVDAVRAGWIPAEPPTDRPMLSERVRAFKTAGDYESALALVCAETGMEREEARRFIDALR</sequence>
<evidence type="ECO:0000313" key="2">
    <source>
        <dbReference type="Proteomes" id="UP000591272"/>
    </source>
</evidence>
<organism evidence="1 2">
    <name type="scientific">Actinomadura citrea</name>
    <dbReference type="NCBI Taxonomy" id="46158"/>
    <lineage>
        <taxon>Bacteria</taxon>
        <taxon>Bacillati</taxon>
        <taxon>Actinomycetota</taxon>
        <taxon>Actinomycetes</taxon>
        <taxon>Streptosporangiales</taxon>
        <taxon>Thermomonosporaceae</taxon>
        <taxon>Actinomadura</taxon>
    </lineage>
</organism>
<dbReference type="Gene3D" id="3.30.1390.10">
    <property type="match status" value="1"/>
</dbReference>
<dbReference type="EMBL" id="JACCBT010000001">
    <property type="protein sequence ID" value="NYE13067.1"/>
    <property type="molecule type" value="Genomic_DNA"/>
</dbReference>
<gene>
    <name evidence="1" type="ORF">BJ999_003363</name>
</gene>
<accession>A0A7Y9GAS5</accession>
<keyword evidence="2" id="KW-1185">Reference proteome</keyword>
<proteinExistence type="predicted"/>